<evidence type="ECO:0000313" key="3">
    <source>
        <dbReference type="Proteomes" id="UP001151760"/>
    </source>
</evidence>
<protein>
    <submittedName>
        <fullName evidence="2">Uncharacterized protein</fullName>
    </submittedName>
</protein>
<feature type="region of interest" description="Disordered" evidence="1">
    <location>
        <begin position="282"/>
        <end position="301"/>
    </location>
</feature>
<proteinExistence type="predicted"/>
<gene>
    <name evidence="2" type="ORF">Tco_0858660</name>
</gene>
<reference evidence="2" key="2">
    <citation type="submission" date="2022-01" db="EMBL/GenBank/DDBJ databases">
        <authorList>
            <person name="Yamashiro T."/>
            <person name="Shiraishi A."/>
            <person name="Satake H."/>
            <person name="Nakayama K."/>
        </authorList>
    </citation>
    <scope>NUCLEOTIDE SEQUENCE</scope>
</reference>
<keyword evidence="3" id="KW-1185">Reference proteome</keyword>
<name>A0ABQ5BAS2_9ASTR</name>
<evidence type="ECO:0000313" key="2">
    <source>
        <dbReference type="EMBL" id="GJT11618.1"/>
    </source>
</evidence>
<evidence type="ECO:0000256" key="1">
    <source>
        <dbReference type="SAM" id="MobiDB-lite"/>
    </source>
</evidence>
<dbReference type="PANTHER" id="PTHR33710:SF79">
    <property type="entry name" value="OS06G0205337 PROTEIN"/>
    <property type="match status" value="1"/>
</dbReference>
<comment type="caution">
    <text evidence="2">The sequence shown here is derived from an EMBL/GenBank/DDBJ whole genome shotgun (WGS) entry which is preliminary data.</text>
</comment>
<sequence>MSIEVSLADALSKLVMKRKHDDVPSAFPSNKRMKSLSCGSRDLSNRRFLQTIPTDATHTDECLMFEDPNREGSNHLIDCPQPIVASERKKRGRPRKNNISKADTSVSNFWYLLILWMYPLKLSNDPSRSFTKVVVADLKQPHNKCDFNLIRELSDKVEGLSNLHHIKEFQNFTAASRLIDIPYTGLKYTWSNQRNKCDNIRERIDRALGKLVDIPYTGLKYTWSNQRNECDNIYGFKAEGGSNPKMPKFKNFITSDETLSEEDFKVQLKEMKRLEDLKAEKEKIRERTKEDVQSSYTGCSG</sequence>
<reference evidence="2" key="1">
    <citation type="journal article" date="2022" name="Int. J. Mol. Sci.">
        <title>Draft Genome of Tanacetum Coccineum: Genomic Comparison of Closely Related Tanacetum-Family Plants.</title>
        <authorList>
            <person name="Yamashiro T."/>
            <person name="Shiraishi A."/>
            <person name="Nakayama K."/>
            <person name="Satake H."/>
        </authorList>
    </citation>
    <scope>NUCLEOTIDE SEQUENCE</scope>
</reference>
<dbReference type="EMBL" id="BQNB010013082">
    <property type="protein sequence ID" value="GJT11618.1"/>
    <property type="molecule type" value="Genomic_DNA"/>
</dbReference>
<accession>A0ABQ5BAS2</accession>
<feature type="compositionally biased region" description="Basic and acidic residues" evidence="1">
    <location>
        <begin position="282"/>
        <end position="292"/>
    </location>
</feature>
<dbReference type="PANTHER" id="PTHR33710">
    <property type="entry name" value="BNAC02G09200D PROTEIN"/>
    <property type="match status" value="1"/>
</dbReference>
<organism evidence="2 3">
    <name type="scientific">Tanacetum coccineum</name>
    <dbReference type="NCBI Taxonomy" id="301880"/>
    <lineage>
        <taxon>Eukaryota</taxon>
        <taxon>Viridiplantae</taxon>
        <taxon>Streptophyta</taxon>
        <taxon>Embryophyta</taxon>
        <taxon>Tracheophyta</taxon>
        <taxon>Spermatophyta</taxon>
        <taxon>Magnoliopsida</taxon>
        <taxon>eudicotyledons</taxon>
        <taxon>Gunneridae</taxon>
        <taxon>Pentapetalae</taxon>
        <taxon>asterids</taxon>
        <taxon>campanulids</taxon>
        <taxon>Asterales</taxon>
        <taxon>Asteraceae</taxon>
        <taxon>Asteroideae</taxon>
        <taxon>Anthemideae</taxon>
        <taxon>Anthemidinae</taxon>
        <taxon>Tanacetum</taxon>
    </lineage>
</organism>
<dbReference type="Proteomes" id="UP001151760">
    <property type="component" value="Unassembled WGS sequence"/>
</dbReference>